<dbReference type="PANTHER" id="PTHR34215:SF1">
    <property type="entry name" value="YLXR DOMAIN-CONTAINING PROTEIN"/>
    <property type="match status" value="1"/>
</dbReference>
<dbReference type="NCBIfam" id="NF047356">
    <property type="entry name" value="RNA_bind_RnpM"/>
    <property type="match status" value="1"/>
</dbReference>
<comment type="caution">
    <text evidence="3">The sequence shown here is derived from an EMBL/GenBank/DDBJ whole genome shotgun (WGS) entry which is preliminary data.</text>
</comment>
<evidence type="ECO:0000313" key="3">
    <source>
        <dbReference type="EMBL" id="EFM83679.1"/>
    </source>
</evidence>
<feature type="compositionally biased region" description="Basic residues" evidence="1">
    <location>
        <begin position="1"/>
        <end position="13"/>
    </location>
</feature>
<dbReference type="Gene3D" id="3.30.1230.10">
    <property type="entry name" value="YlxR-like"/>
    <property type="match status" value="1"/>
</dbReference>
<dbReference type="PANTHER" id="PTHR34215">
    <property type="entry name" value="BLL0784 PROTEIN"/>
    <property type="match status" value="1"/>
</dbReference>
<dbReference type="AlphaFoldDB" id="A0A125W8I4"/>
<accession>A0A125W8I4</accession>
<dbReference type="Pfam" id="PF04296">
    <property type="entry name" value="YlxR"/>
    <property type="match status" value="1"/>
</dbReference>
<feature type="region of interest" description="Disordered" evidence="1">
    <location>
        <begin position="1"/>
        <end position="24"/>
    </location>
</feature>
<evidence type="ECO:0000256" key="1">
    <source>
        <dbReference type="SAM" id="MobiDB-lite"/>
    </source>
</evidence>
<feature type="domain" description="YlxR" evidence="2">
    <location>
        <begin position="14"/>
        <end position="86"/>
    </location>
</feature>
<gene>
    <name evidence="3" type="ORF">HMPREF9498_00675</name>
</gene>
<dbReference type="HOGENOM" id="CLU_147970_2_1_9"/>
<dbReference type="SUPFAM" id="SSF64376">
    <property type="entry name" value="YlxR-like"/>
    <property type="match status" value="1"/>
</dbReference>
<reference evidence="3 4" key="1">
    <citation type="submission" date="2010-07" db="EMBL/GenBank/DDBJ databases">
        <authorList>
            <person name="Sid Ahmed O."/>
        </authorList>
    </citation>
    <scope>NUCLEOTIDE SEQUENCE [LARGE SCALE GENOMIC DNA]</scope>
    <source>
        <strain evidence="3 4">TX4248</strain>
    </source>
</reference>
<proteinExistence type="predicted"/>
<sequence>MEGEKMKKRKIPMRKSVVSGEMKPKKELVRITRSKEGEVALDPTGKLPGRGAYVDLDPAEVQKAWDKKILDRVLETKLSDEFYQELLDYVTHQKARKELFGDGK</sequence>
<dbReference type="Proteomes" id="UP000004846">
    <property type="component" value="Unassembled WGS sequence"/>
</dbReference>
<dbReference type="InterPro" id="IPR037465">
    <property type="entry name" value="YlxR"/>
</dbReference>
<name>A0A125W8I4_ENTFL</name>
<protein>
    <recommendedName>
        <fullName evidence="2">YlxR domain-containing protein</fullName>
    </recommendedName>
</protein>
<dbReference type="CDD" id="cd00279">
    <property type="entry name" value="YlxR"/>
    <property type="match status" value="1"/>
</dbReference>
<dbReference type="InterPro" id="IPR007393">
    <property type="entry name" value="YlxR_dom"/>
</dbReference>
<organism evidence="3 4">
    <name type="scientific">Enterococcus faecalis TX4248</name>
    <dbReference type="NCBI Taxonomy" id="749495"/>
    <lineage>
        <taxon>Bacteria</taxon>
        <taxon>Bacillati</taxon>
        <taxon>Bacillota</taxon>
        <taxon>Bacilli</taxon>
        <taxon>Lactobacillales</taxon>
        <taxon>Enterococcaceae</taxon>
        <taxon>Enterococcus</taxon>
    </lineage>
</organism>
<evidence type="ECO:0000259" key="2">
    <source>
        <dbReference type="Pfam" id="PF04296"/>
    </source>
</evidence>
<dbReference type="InterPro" id="IPR035931">
    <property type="entry name" value="YlxR-like_sf"/>
</dbReference>
<dbReference type="EMBL" id="AEBR01000020">
    <property type="protein sequence ID" value="EFM83679.1"/>
    <property type="molecule type" value="Genomic_DNA"/>
</dbReference>
<evidence type="ECO:0000313" key="4">
    <source>
        <dbReference type="Proteomes" id="UP000004846"/>
    </source>
</evidence>